<proteinExistence type="inferred from homology"/>
<keyword evidence="10" id="KW-1185">Reference proteome</keyword>
<dbReference type="SUPFAM" id="SSF103473">
    <property type="entry name" value="MFS general substrate transporter"/>
    <property type="match status" value="2"/>
</dbReference>
<dbReference type="Gene3D" id="1.20.1250.20">
    <property type="entry name" value="MFS general substrate transporter like domains"/>
    <property type="match status" value="3"/>
</dbReference>
<dbReference type="EMBL" id="JAODUO010000565">
    <property type="protein sequence ID" value="KAK2178033.1"/>
    <property type="molecule type" value="Genomic_DNA"/>
</dbReference>
<feature type="region of interest" description="Disordered" evidence="6">
    <location>
        <begin position="593"/>
        <end position="641"/>
    </location>
</feature>
<evidence type="ECO:0000256" key="2">
    <source>
        <dbReference type="ARBA" id="ARBA00005241"/>
    </source>
</evidence>
<dbReference type="PANTHER" id="PTHR16172:SF41">
    <property type="entry name" value="MAJOR FACILITATOR SUPERFAMILY DOMAIN-CONTAINING PROTEIN 6-LIKE"/>
    <property type="match status" value="1"/>
</dbReference>
<feature type="transmembrane region" description="Helical" evidence="7">
    <location>
        <begin position="78"/>
        <end position="97"/>
    </location>
</feature>
<feature type="transmembrane region" description="Helical" evidence="7">
    <location>
        <begin position="288"/>
        <end position="309"/>
    </location>
</feature>
<evidence type="ECO:0000259" key="8">
    <source>
        <dbReference type="Pfam" id="PF12832"/>
    </source>
</evidence>
<feature type="compositionally biased region" description="Basic and acidic residues" evidence="6">
    <location>
        <begin position="606"/>
        <end position="623"/>
    </location>
</feature>
<evidence type="ECO:0000256" key="6">
    <source>
        <dbReference type="SAM" id="MobiDB-lite"/>
    </source>
</evidence>
<reference evidence="9" key="1">
    <citation type="journal article" date="2023" name="Mol. Biol. Evol.">
        <title>Third-Generation Sequencing Reveals the Adaptive Role of the Epigenome in Three Deep-Sea Polychaetes.</title>
        <authorList>
            <person name="Perez M."/>
            <person name="Aroh O."/>
            <person name="Sun Y."/>
            <person name="Lan Y."/>
            <person name="Juniper S.K."/>
            <person name="Young C.R."/>
            <person name="Angers B."/>
            <person name="Qian P.Y."/>
        </authorList>
    </citation>
    <scope>NUCLEOTIDE SEQUENCE</scope>
    <source>
        <strain evidence="9">R07B-5</strain>
    </source>
</reference>
<feature type="transmembrane region" description="Helical" evidence="7">
    <location>
        <begin position="358"/>
        <end position="382"/>
    </location>
</feature>
<feature type="transmembrane region" description="Helical" evidence="7">
    <location>
        <begin position="470"/>
        <end position="488"/>
    </location>
</feature>
<feature type="transmembrane region" description="Helical" evidence="7">
    <location>
        <begin position="50"/>
        <end position="66"/>
    </location>
</feature>
<keyword evidence="3 7" id="KW-0812">Transmembrane</keyword>
<evidence type="ECO:0000256" key="1">
    <source>
        <dbReference type="ARBA" id="ARBA00004141"/>
    </source>
</evidence>
<evidence type="ECO:0000256" key="4">
    <source>
        <dbReference type="ARBA" id="ARBA00022989"/>
    </source>
</evidence>
<feature type="transmembrane region" description="Helical" evidence="7">
    <location>
        <begin position="20"/>
        <end position="38"/>
    </location>
</feature>
<dbReference type="PANTHER" id="PTHR16172">
    <property type="entry name" value="MAJOR FACILITATOR SUPERFAMILY DOMAIN-CONTAINING PROTEIN 6-LIKE"/>
    <property type="match status" value="1"/>
</dbReference>
<evidence type="ECO:0000313" key="10">
    <source>
        <dbReference type="Proteomes" id="UP001209878"/>
    </source>
</evidence>
<gene>
    <name evidence="9" type="ORF">NP493_565g03006</name>
</gene>
<keyword evidence="4 7" id="KW-1133">Transmembrane helix</keyword>
<comment type="caution">
    <text evidence="9">The sequence shown here is derived from an EMBL/GenBank/DDBJ whole genome shotgun (WGS) entry which is preliminary data.</text>
</comment>
<dbReference type="Pfam" id="PF12832">
    <property type="entry name" value="MFS_1_like"/>
    <property type="match status" value="1"/>
</dbReference>
<evidence type="ECO:0000313" key="9">
    <source>
        <dbReference type="EMBL" id="KAK2178033.1"/>
    </source>
</evidence>
<dbReference type="InterPro" id="IPR024989">
    <property type="entry name" value="MFS_assoc_dom"/>
</dbReference>
<dbReference type="Proteomes" id="UP001209878">
    <property type="component" value="Unassembled WGS sequence"/>
</dbReference>
<feature type="compositionally biased region" description="Polar residues" evidence="6">
    <location>
        <begin position="626"/>
        <end position="641"/>
    </location>
</feature>
<feature type="transmembrane region" description="Helical" evidence="7">
    <location>
        <begin position="439"/>
        <end position="458"/>
    </location>
</feature>
<keyword evidence="5 7" id="KW-0472">Membrane</keyword>
<feature type="transmembrane region" description="Helical" evidence="7">
    <location>
        <begin position="403"/>
        <end position="427"/>
    </location>
</feature>
<evidence type="ECO:0000256" key="7">
    <source>
        <dbReference type="SAM" id="Phobius"/>
    </source>
</evidence>
<protein>
    <recommendedName>
        <fullName evidence="8">Major facilitator superfamily associated domain-containing protein</fullName>
    </recommendedName>
</protein>
<feature type="transmembrane region" description="Helical" evidence="7">
    <location>
        <begin position="531"/>
        <end position="551"/>
    </location>
</feature>
<feature type="transmembrane region" description="Helical" evidence="7">
    <location>
        <begin position="500"/>
        <end position="519"/>
    </location>
</feature>
<comment type="subcellular location">
    <subcellularLocation>
        <location evidence="1">Membrane</location>
        <topology evidence="1">Multi-pass membrane protein</topology>
    </subcellularLocation>
</comment>
<name>A0AAD9KWG7_RIDPI</name>
<accession>A0AAD9KWG7</accession>
<dbReference type="AlphaFoldDB" id="A0AAD9KWG7"/>
<evidence type="ECO:0000256" key="5">
    <source>
        <dbReference type="ARBA" id="ARBA00023136"/>
    </source>
</evidence>
<dbReference type="GO" id="GO:0016020">
    <property type="term" value="C:membrane"/>
    <property type="evidence" value="ECO:0007669"/>
    <property type="project" value="UniProtKB-SubCell"/>
</dbReference>
<sequence>MCDQEAFRLNKRLVPVKGTYFFTMAAVSSLFAYMGLYMKEVGLTMSETGIIWGVMPFAGAIIRVGIGAIADKVQRHKAILVACSLASGVIHCFLLFVPHATVSSVVVQLHCGDHGTYFESCVAPYALANVSDLPVSNIHIQPLHLRGQQGLSHRQIAFNTSDCFLECYSPTGSDVPVCLRHGSDAGRQSVSPSQCLLLRSSERSSSLMKLGLELRQLGVYSVENSSTAIESRRLYLTSYLVNGSGYTSMTCETPIVLSCKPKCPTLTETHACSIEEVVAGANVFGRTFWIFSMIFLVGQIAFSPIFSLIDAITYDFLGNERHKWGKQRLWGTVGHGLFALTSGFLMDFFTGGAGKTDYTVAFVIFGVVEFLSAFMTSLYHVSDGVRCSRPAFKDMPALLKRPEVAPLLLVVVVFGMYAGLIETFLFIHLKKMGQPPQLLLGLAIVSNCLPQIVMFFFSGTIVEKIGHVNCLCLSCAAFAVRMCAYSVLSNPWMVLVVEPLHSITFGLFYAATSAYGSLITPKGLHGTIQSIIGSLYFGIGRGLGSIEAGQLIEAYGTGTTFRIHGVSAVVLLVLFIVVRCVVMRKCCMLKKKKQGQETENGETGSETEKMHKIEKNSDGDAHSRKQNNSDNTSPMLVDQSV</sequence>
<feature type="transmembrane region" description="Helical" evidence="7">
    <location>
        <begin position="563"/>
        <end position="582"/>
    </location>
</feature>
<evidence type="ECO:0000256" key="3">
    <source>
        <dbReference type="ARBA" id="ARBA00022692"/>
    </source>
</evidence>
<feature type="transmembrane region" description="Helical" evidence="7">
    <location>
        <begin position="329"/>
        <end position="346"/>
    </location>
</feature>
<dbReference type="InterPro" id="IPR051717">
    <property type="entry name" value="MFS_MFSD6"/>
</dbReference>
<dbReference type="InterPro" id="IPR036259">
    <property type="entry name" value="MFS_trans_sf"/>
</dbReference>
<feature type="domain" description="Major facilitator superfamily associated" evidence="8">
    <location>
        <begin position="16"/>
        <end position="562"/>
    </location>
</feature>
<organism evidence="9 10">
    <name type="scientific">Ridgeia piscesae</name>
    <name type="common">Tubeworm</name>
    <dbReference type="NCBI Taxonomy" id="27915"/>
    <lineage>
        <taxon>Eukaryota</taxon>
        <taxon>Metazoa</taxon>
        <taxon>Spiralia</taxon>
        <taxon>Lophotrochozoa</taxon>
        <taxon>Annelida</taxon>
        <taxon>Polychaeta</taxon>
        <taxon>Sedentaria</taxon>
        <taxon>Canalipalpata</taxon>
        <taxon>Sabellida</taxon>
        <taxon>Siboglinidae</taxon>
        <taxon>Ridgeia</taxon>
    </lineage>
</organism>
<comment type="similarity">
    <text evidence="2">Belongs to the major facilitator superfamily. MFSD6 family.</text>
</comment>
<dbReference type="CDD" id="cd17335">
    <property type="entry name" value="MFS_MFSD6"/>
    <property type="match status" value="1"/>
</dbReference>